<evidence type="ECO:0000313" key="1">
    <source>
        <dbReference type="EMBL" id="CAG8612697.1"/>
    </source>
</evidence>
<keyword evidence="2" id="KW-1185">Reference proteome</keyword>
<dbReference type="InterPro" id="IPR036397">
    <property type="entry name" value="RNaseH_sf"/>
</dbReference>
<comment type="caution">
    <text evidence="1">The sequence shown here is derived from an EMBL/GenBank/DDBJ whole genome shotgun (WGS) entry which is preliminary data.</text>
</comment>
<name>A0ABN7UJI0_GIGMA</name>
<reference evidence="1 2" key="1">
    <citation type="submission" date="2021-06" db="EMBL/GenBank/DDBJ databases">
        <authorList>
            <person name="Kallberg Y."/>
            <person name="Tangrot J."/>
            <person name="Rosling A."/>
        </authorList>
    </citation>
    <scope>NUCLEOTIDE SEQUENCE [LARGE SCALE GENOMIC DNA]</scope>
    <source>
        <strain evidence="1 2">120-4 pot B 10/14</strain>
    </source>
</reference>
<evidence type="ECO:0000313" key="2">
    <source>
        <dbReference type="Proteomes" id="UP000789901"/>
    </source>
</evidence>
<accession>A0ABN7UJI0</accession>
<dbReference type="EMBL" id="CAJVQB010003598">
    <property type="protein sequence ID" value="CAG8612697.1"/>
    <property type="molecule type" value="Genomic_DNA"/>
</dbReference>
<proteinExistence type="predicted"/>
<sequence length="290" mass="33425">IKEEGPTILELISSKLNFKAVKALERLNLFYTNQLILQNELIIIQDAATRKIKDDLGINANLKELAIPNLQKLSNPSQESCTLRLSKERIMSMLPKGALEPLNKITKIKSNLWQGVQNKQQSNPKSTLLGLKDLESLEIELIQRQHFDNKLSLKLIEKLRCITHRNKKTICFYTDSSLFKTTSDKPEELIDKRISGELNKKIVRISRIIELMSIKDLELELNKIKEHSENRWNNIVDSIAKKGALDNNVSIADFQEVPSLRVLILWKDYLIDSPIQKMLQTIKEFTIEIE</sequence>
<dbReference type="Gene3D" id="3.30.420.10">
    <property type="entry name" value="Ribonuclease H-like superfamily/Ribonuclease H"/>
    <property type="match status" value="1"/>
</dbReference>
<organism evidence="1 2">
    <name type="scientific">Gigaspora margarita</name>
    <dbReference type="NCBI Taxonomy" id="4874"/>
    <lineage>
        <taxon>Eukaryota</taxon>
        <taxon>Fungi</taxon>
        <taxon>Fungi incertae sedis</taxon>
        <taxon>Mucoromycota</taxon>
        <taxon>Glomeromycotina</taxon>
        <taxon>Glomeromycetes</taxon>
        <taxon>Diversisporales</taxon>
        <taxon>Gigasporaceae</taxon>
        <taxon>Gigaspora</taxon>
    </lineage>
</organism>
<dbReference type="Proteomes" id="UP000789901">
    <property type="component" value="Unassembled WGS sequence"/>
</dbReference>
<protein>
    <submittedName>
        <fullName evidence="1">33411_t:CDS:1</fullName>
    </submittedName>
</protein>
<feature type="non-terminal residue" evidence="1">
    <location>
        <position position="1"/>
    </location>
</feature>
<gene>
    <name evidence="1" type="ORF">GMARGA_LOCUS7439</name>
</gene>